<evidence type="ECO:0000256" key="12">
    <source>
        <dbReference type="HAMAP-Rule" id="MF_00133"/>
    </source>
</evidence>
<dbReference type="Proteomes" id="UP000078532">
    <property type="component" value="Unassembled WGS sequence"/>
</dbReference>
<proteinExistence type="inferred from homology"/>
<dbReference type="Gene3D" id="3.40.50.1100">
    <property type="match status" value="2"/>
</dbReference>
<evidence type="ECO:0000256" key="4">
    <source>
        <dbReference type="ARBA" id="ARBA00009982"/>
    </source>
</evidence>
<dbReference type="GO" id="GO:0004834">
    <property type="term" value="F:tryptophan synthase activity"/>
    <property type="evidence" value="ECO:0007669"/>
    <property type="project" value="UniProtKB-UniRule"/>
</dbReference>
<dbReference type="PIRSF" id="PIRSF500824">
    <property type="entry name" value="TrpB_prok"/>
    <property type="match status" value="1"/>
</dbReference>
<dbReference type="InterPro" id="IPR006654">
    <property type="entry name" value="Trp_synth_beta"/>
</dbReference>
<keyword evidence="8 12" id="KW-0663">Pyridoxal phosphate</keyword>
<dbReference type="NCBIfam" id="NF009057">
    <property type="entry name" value="PRK12391.1"/>
    <property type="match status" value="1"/>
</dbReference>
<organism evidence="14 15">
    <name type="scientific">Desulfotomaculum copahuensis</name>
    <dbReference type="NCBI Taxonomy" id="1838280"/>
    <lineage>
        <taxon>Bacteria</taxon>
        <taxon>Bacillati</taxon>
        <taxon>Bacillota</taxon>
        <taxon>Clostridia</taxon>
        <taxon>Eubacteriales</taxon>
        <taxon>Desulfotomaculaceae</taxon>
        <taxon>Desulfotomaculum</taxon>
    </lineage>
</organism>
<evidence type="ECO:0000256" key="9">
    <source>
        <dbReference type="ARBA" id="ARBA00023141"/>
    </source>
</evidence>
<dbReference type="EC" id="4.2.1.20" evidence="12"/>
<protein>
    <recommendedName>
        <fullName evidence="12">Tryptophan synthase beta chain</fullName>
        <ecNumber evidence="12">4.2.1.20</ecNumber>
    </recommendedName>
</protein>
<keyword evidence="9 12" id="KW-0057">Aromatic amino acid biosynthesis</keyword>
<dbReference type="InterPro" id="IPR006653">
    <property type="entry name" value="Trp_synth_b_CS"/>
</dbReference>
<comment type="similarity">
    <text evidence="4 12">Belongs to the TrpB family.</text>
</comment>
<dbReference type="CDD" id="cd06446">
    <property type="entry name" value="Trp-synth_B"/>
    <property type="match status" value="1"/>
</dbReference>
<dbReference type="PROSITE" id="PS00168">
    <property type="entry name" value="TRP_SYNTHASE_BETA"/>
    <property type="match status" value="1"/>
</dbReference>
<evidence type="ECO:0000256" key="1">
    <source>
        <dbReference type="ARBA" id="ARBA00001933"/>
    </source>
</evidence>
<dbReference type="RefSeq" id="WP_066666178.1">
    <property type="nucleotide sequence ID" value="NZ_LYVF01000013.1"/>
</dbReference>
<evidence type="ECO:0000259" key="13">
    <source>
        <dbReference type="Pfam" id="PF00291"/>
    </source>
</evidence>
<dbReference type="SUPFAM" id="SSF53686">
    <property type="entry name" value="Tryptophan synthase beta subunit-like PLP-dependent enzymes"/>
    <property type="match status" value="1"/>
</dbReference>
<keyword evidence="7 12" id="KW-0822">Tryptophan biosynthesis</keyword>
<evidence type="ECO:0000256" key="2">
    <source>
        <dbReference type="ARBA" id="ARBA00002786"/>
    </source>
</evidence>
<dbReference type="InterPro" id="IPR006316">
    <property type="entry name" value="Trp_synth_b-like"/>
</dbReference>
<dbReference type="GO" id="GO:0030170">
    <property type="term" value="F:pyridoxal phosphate binding"/>
    <property type="evidence" value="ECO:0007669"/>
    <property type="project" value="InterPro"/>
</dbReference>
<feature type="modified residue" description="N6-(pyridoxal phosphate)lysine" evidence="12">
    <location>
        <position position="113"/>
    </location>
</feature>
<dbReference type="PIRSF" id="PIRSF001413">
    <property type="entry name" value="Trp_syn_beta"/>
    <property type="match status" value="1"/>
</dbReference>
<comment type="catalytic activity">
    <reaction evidence="11 12">
        <text>(1S,2R)-1-C-(indol-3-yl)glycerol 3-phosphate + L-serine = D-glyceraldehyde 3-phosphate + L-tryptophan + H2O</text>
        <dbReference type="Rhea" id="RHEA:10532"/>
        <dbReference type="ChEBI" id="CHEBI:15377"/>
        <dbReference type="ChEBI" id="CHEBI:33384"/>
        <dbReference type="ChEBI" id="CHEBI:57912"/>
        <dbReference type="ChEBI" id="CHEBI:58866"/>
        <dbReference type="ChEBI" id="CHEBI:59776"/>
        <dbReference type="EC" id="4.2.1.20"/>
    </reaction>
</comment>
<comment type="subunit">
    <text evidence="5 12">Tetramer of two alpha and two beta chains.</text>
</comment>
<evidence type="ECO:0000256" key="11">
    <source>
        <dbReference type="ARBA" id="ARBA00049047"/>
    </source>
</evidence>
<dbReference type="NCBIfam" id="TIGR01415">
    <property type="entry name" value="trpB_rel"/>
    <property type="match status" value="1"/>
</dbReference>
<accession>A0A1B7LIP7</accession>
<gene>
    <name evidence="12" type="primary">trpB</name>
    <name evidence="14" type="ORF">A6M21_03230</name>
</gene>
<keyword evidence="15" id="KW-1185">Reference proteome</keyword>
<keyword evidence="6 12" id="KW-0028">Amino-acid biosynthesis</keyword>
<dbReference type="EMBL" id="LYVF01000013">
    <property type="protein sequence ID" value="OAT86449.1"/>
    <property type="molecule type" value="Genomic_DNA"/>
</dbReference>
<keyword evidence="10 12" id="KW-0456">Lyase</keyword>
<dbReference type="AlphaFoldDB" id="A0A1B7LIP7"/>
<dbReference type="InterPro" id="IPR023026">
    <property type="entry name" value="Trp_synth_beta/beta-like"/>
</dbReference>
<comment type="pathway">
    <text evidence="3 12">Amino-acid biosynthesis; L-tryptophan biosynthesis; L-tryptophan from chorismate: step 5/5.</text>
</comment>
<dbReference type="GO" id="GO:0052684">
    <property type="term" value="F:L-serine hydro-lyase (adding indole, L-tryptophan-forming) activity"/>
    <property type="evidence" value="ECO:0007669"/>
    <property type="project" value="TreeGrafter"/>
</dbReference>
<evidence type="ECO:0000256" key="8">
    <source>
        <dbReference type="ARBA" id="ARBA00022898"/>
    </source>
</evidence>
<comment type="cofactor">
    <cofactor evidence="1 12">
        <name>pyridoxal 5'-phosphate</name>
        <dbReference type="ChEBI" id="CHEBI:597326"/>
    </cofactor>
</comment>
<dbReference type="PANTHER" id="PTHR48077:SF6">
    <property type="entry name" value="TRYPTOPHAN SYNTHASE"/>
    <property type="match status" value="1"/>
</dbReference>
<evidence type="ECO:0000256" key="3">
    <source>
        <dbReference type="ARBA" id="ARBA00004733"/>
    </source>
</evidence>
<evidence type="ECO:0000313" key="14">
    <source>
        <dbReference type="EMBL" id="OAT86449.1"/>
    </source>
</evidence>
<name>A0A1B7LIP7_9FIRM</name>
<dbReference type="InterPro" id="IPR036052">
    <property type="entry name" value="TrpB-like_PALP_sf"/>
</dbReference>
<comment type="function">
    <text evidence="2 12">The beta subunit is responsible for the synthesis of L-tryptophan from indole and L-serine.</text>
</comment>
<evidence type="ECO:0000313" key="15">
    <source>
        <dbReference type="Proteomes" id="UP000078532"/>
    </source>
</evidence>
<evidence type="ECO:0000256" key="6">
    <source>
        <dbReference type="ARBA" id="ARBA00022605"/>
    </source>
</evidence>
<dbReference type="HAMAP" id="MF_00133">
    <property type="entry name" value="Trp_synth_beta"/>
    <property type="match status" value="1"/>
</dbReference>
<dbReference type="GO" id="GO:0005737">
    <property type="term" value="C:cytoplasm"/>
    <property type="evidence" value="ECO:0007669"/>
    <property type="project" value="TreeGrafter"/>
</dbReference>
<dbReference type="Pfam" id="PF00291">
    <property type="entry name" value="PALP"/>
    <property type="match status" value="1"/>
</dbReference>
<dbReference type="UniPathway" id="UPA00035">
    <property type="reaction ID" value="UER00044"/>
</dbReference>
<feature type="domain" description="Tryptophan synthase beta chain-like PALP" evidence="13">
    <location>
        <begin position="77"/>
        <end position="415"/>
    </location>
</feature>
<reference evidence="14 15" key="1">
    <citation type="submission" date="2016-04" db="EMBL/GenBank/DDBJ databases">
        <authorList>
            <person name="Evans L.H."/>
            <person name="Alamgir A."/>
            <person name="Owens N."/>
            <person name="Weber N.D."/>
            <person name="Virtaneva K."/>
            <person name="Barbian K."/>
            <person name="Babar A."/>
            <person name="Rosenke K."/>
        </authorList>
    </citation>
    <scope>NUCLEOTIDE SEQUENCE [LARGE SCALE GENOMIC DNA]</scope>
    <source>
        <strain evidence="14 15">LMa1</strain>
    </source>
</reference>
<evidence type="ECO:0000256" key="7">
    <source>
        <dbReference type="ARBA" id="ARBA00022822"/>
    </source>
</evidence>
<comment type="caution">
    <text evidence="14">The sequence shown here is derived from an EMBL/GenBank/DDBJ whole genome shotgun (WGS) entry which is preliminary data.</text>
</comment>
<dbReference type="PANTHER" id="PTHR48077">
    <property type="entry name" value="TRYPTOPHAN SYNTHASE-RELATED"/>
    <property type="match status" value="1"/>
</dbReference>
<dbReference type="STRING" id="1838280.A6M21_03230"/>
<evidence type="ECO:0000256" key="10">
    <source>
        <dbReference type="ARBA" id="ARBA00023239"/>
    </source>
</evidence>
<dbReference type="OrthoDB" id="9766131at2"/>
<sequence length="453" mass="49095">MSGEVRILLTEKEIPTHWYNIQADMPHLPRPPLHPATGQPVGPDDLKAIFPLGLIAQEVSGERWVEIPEEVREIYRLWRPSPLCRARRLEKALDTPARIYYKYEGVSPAGSHKLNTAVPQAYFNRQEGVMRLTTETGAGQWGVALSQACNFFGMSCTVYMVKVSYEQKPYRRSMMEIFGSTVYASPSDQTAAGRKILAADPGSPGSLGIAISEAVEEAAGREDTNYALGSVLNHVLLHQSVIGLEAREQMARAGHYPDVVIACCGGGSNFGGLAFPFAYDKLVRGAKVRLMAVEPSACPTLTRGEFAYDYGDVAGLTPLLSMYTLGSEFMPPGIHAGGLRYHGDSPLVSQLVHDGIVEARALDQLPTFEAAVLFARSEGTVPAPESAHAIRAAIDEALAAKEAGEARTILFNLSGHGFLDLPSYDAYLSGRLQDYPLPGEALAKSLAHLPQKK</sequence>
<evidence type="ECO:0000256" key="5">
    <source>
        <dbReference type="ARBA" id="ARBA00011270"/>
    </source>
</evidence>
<dbReference type="InterPro" id="IPR001926">
    <property type="entry name" value="TrpB-like_PALP"/>
</dbReference>